<keyword evidence="2" id="KW-0812">Transmembrane</keyword>
<feature type="transmembrane region" description="Helical" evidence="2">
    <location>
        <begin position="30"/>
        <end position="51"/>
    </location>
</feature>
<evidence type="ECO:0000256" key="1">
    <source>
        <dbReference type="SAM" id="MobiDB-lite"/>
    </source>
</evidence>
<organism evidence="3 4">
    <name type="scientific">Podila minutissima</name>
    <dbReference type="NCBI Taxonomy" id="64525"/>
    <lineage>
        <taxon>Eukaryota</taxon>
        <taxon>Fungi</taxon>
        <taxon>Fungi incertae sedis</taxon>
        <taxon>Mucoromycota</taxon>
        <taxon>Mortierellomycotina</taxon>
        <taxon>Mortierellomycetes</taxon>
        <taxon>Mortierellales</taxon>
        <taxon>Mortierellaceae</taxon>
        <taxon>Podila</taxon>
    </lineage>
</organism>
<dbReference type="EMBL" id="JAAAUY010000011">
    <property type="protein sequence ID" value="KAF9338012.1"/>
    <property type="molecule type" value="Genomic_DNA"/>
</dbReference>
<feature type="transmembrane region" description="Helical" evidence="2">
    <location>
        <begin position="197"/>
        <end position="216"/>
    </location>
</feature>
<evidence type="ECO:0000313" key="3">
    <source>
        <dbReference type="EMBL" id="KAF9338012.1"/>
    </source>
</evidence>
<comment type="caution">
    <text evidence="3">The sequence shown here is derived from an EMBL/GenBank/DDBJ whole genome shotgun (WGS) entry which is preliminary data.</text>
</comment>
<name>A0A9P5VRK8_9FUNG</name>
<keyword evidence="4" id="KW-1185">Reference proteome</keyword>
<accession>A0A9P5VRK8</accession>
<evidence type="ECO:0000313" key="4">
    <source>
        <dbReference type="Proteomes" id="UP000696485"/>
    </source>
</evidence>
<feature type="region of interest" description="Disordered" evidence="1">
    <location>
        <begin position="277"/>
        <end position="299"/>
    </location>
</feature>
<dbReference type="AlphaFoldDB" id="A0A9P5VRK8"/>
<keyword evidence="2" id="KW-0472">Membrane</keyword>
<feature type="transmembrane region" description="Helical" evidence="2">
    <location>
        <begin position="118"/>
        <end position="137"/>
    </location>
</feature>
<proteinExistence type="predicted"/>
<reference evidence="3" key="1">
    <citation type="journal article" date="2020" name="Fungal Divers.">
        <title>Resolving the Mortierellaceae phylogeny through synthesis of multi-gene phylogenetics and phylogenomics.</title>
        <authorList>
            <person name="Vandepol N."/>
            <person name="Liber J."/>
            <person name="Desiro A."/>
            <person name="Na H."/>
            <person name="Kennedy M."/>
            <person name="Barry K."/>
            <person name="Grigoriev I.V."/>
            <person name="Miller A.N."/>
            <person name="O'Donnell K."/>
            <person name="Stajich J.E."/>
            <person name="Bonito G."/>
        </authorList>
    </citation>
    <scope>NUCLEOTIDE SEQUENCE</scope>
    <source>
        <strain evidence="3">NVP1</strain>
    </source>
</reference>
<dbReference type="Proteomes" id="UP000696485">
    <property type="component" value="Unassembled WGS sequence"/>
</dbReference>
<feature type="compositionally biased region" description="Low complexity" evidence="1">
    <location>
        <begin position="369"/>
        <end position="384"/>
    </location>
</feature>
<feature type="compositionally biased region" description="Basic and acidic residues" evidence="1">
    <location>
        <begin position="313"/>
        <end position="322"/>
    </location>
</feature>
<feature type="compositionally biased region" description="Polar residues" evidence="1">
    <location>
        <begin position="405"/>
        <end position="419"/>
    </location>
</feature>
<feature type="transmembrane region" description="Helical" evidence="2">
    <location>
        <begin position="63"/>
        <end position="88"/>
    </location>
</feature>
<feature type="region of interest" description="Disordered" evidence="1">
    <location>
        <begin position="312"/>
        <end position="419"/>
    </location>
</feature>
<sequence>MDSKLYDEWSKHIHAVITFLKPFFNDWRGYASLVSALLGVGVLIMENQVLLRMRMGRWEILGYVIWCLISSVLGPIFDIVVMLGLLIYCRWKSARMHITQESIAKALLPAPVTKNYRIMGGVCITASALTLTSNVLYMLRGWKEPSPFYDHSSDGIRWMTSQIWYAIGMIFLFHVVTRPAQSGVVLFGKFARDLWAYKWYLCILYIPVHFMLLELCDVHRENKHILVPLEIIVDLSLYNGPFLVVLLRILYLAWKVAYDEAVLTGAIFEGDGTGLQSSTDGASTGGHRRGTSLSRPGTGDYVGLAMVDLDEIEQGRGRDRENGGILKKAKGPGADQGQGNSSEAVYVLEDVDEDEDNQDHTQTPIQKGSLKSSPRSSPTKTPKTVAFKLDHDEEQLPAVEEQSDDSAVTHPTKTSDTLA</sequence>
<protein>
    <submittedName>
        <fullName evidence="3">Uncharacterized protein</fullName>
    </submittedName>
</protein>
<keyword evidence="2" id="KW-1133">Transmembrane helix</keyword>
<feature type="transmembrane region" description="Helical" evidence="2">
    <location>
        <begin position="158"/>
        <end position="177"/>
    </location>
</feature>
<evidence type="ECO:0000256" key="2">
    <source>
        <dbReference type="SAM" id="Phobius"/>
    </source>
</evidence>
<gene>
    <name evidence="3" type="ORF">BG006_000592</name>
</gene>